<dbReference type="EMBL" id="CM017620">
    <property type="protein sequence ID" value="TYI02950.1"/>
    <property type="molecule type" value="Genomic_DNA"/>
</dbReference>
<accession>A0A5D2NKW2</accession>
<protein>
    <submittedName>
        <fullName evidence="1">Uncharacterized protein</fullName>
    </submittedName>
</protein>
<dbReference type="Proteomes" id="UP000322667">
    <property type="component" value="Chromosome A11"/>
</dbReference>
<dbReference type="AlphaFoldDB" id="A0A5D2NKW2"/>
<evidence type="ECO:0000313" key="1">
    <source>
        <dbReference type="EMBL" id="TYI02950.1"/>
    </source>
</evidence>
<sequence length="49" mass="5860">MLKFIETFQQTLNRHCVWCLFIGQEVESLALIKETTIWQDLFQIDVSNE</sequence>
<keyword evidence="2" id="KW-1185">Reference proteome</keyword>
<evidence type="ECO:0000313" key="2">
    <source>
        <dbReference type="Proteomes" id="UP000322667"/>
    </source>
</evidence>
<reference evidence="1 2" key="1">
    <citation type="submission" date="2019-07" db="EMBL/GenBank/DDBJ databases">
        <title>WGS assembly of Gossypium tomentosum.</title>
        <authorList>
            <person name="Chen Z.J."/>
            <person name="Sreedasyam A."/>
            <person name="Ando A."/>
            <person name="Song Q."/>
            <person name="De L."/>
            <person name="Hulse-Kemp A."/>
            <person name="Ding M."/>
            <person name="Ye W."/>
            <person name="Kirkbride R."/>
            <person name="Jenkins J."/>
            <person name="Plott C."/>
            <person name="Lovell J."/>
            <person name="Lin Y.-M."/>
            <person name="Vaughn R."/>
            <person name="Liu B."/>
            <person name="Li W."/>
            <person name="Simpson S."/>
            <person name="Scheffler B."/>
            <person name="Saski C."/>
            <person name="Grover C."/>
            <person name="Hu G."/>
            <person name="Conover J."/>
            <person name="Carlson J."/>
            <person name="Shu S."/>
            <person name="Boston L."/>
            <person name="Williams M."/>
            <person name="Peterson D."/>
            <person name="Mcgee K."/>
            <person name="Jones D."/>
            <person name="Wendel J."/>
            <person name="Stelly D."/>
            <person name="Grimwood J."/>
            <person name="Schmutz J."/>
        </authorList>
    </citation>
    <scope>NUCLEOTIDE SEQUENCE [LARGE SCALE GENOMIC DNA]</scope>
    <source>
        <strain evidence="1">7179.01</strain>
    </source>
</reference>
<organism evidence="1 2">
    <name type="scientific">Gossypium tomentosum</name>
    <name type="common">Hawaiian cotton</name>
    <name type="synonym">Gossypium sandvicense</name>
    <dbReference type="NCBI Taxonomy" id="34277"/>
    <lineage>
        <taxon>Eukaryota</taxon>
        <taxon>Viridiplantae</taxon>
        <taxon>Streptophyta</taxon>
        <taxon>Embryophyta</taxon>
        <taxon>Tracheophyta</taxon>
        <taxon>Spermatophyta</taxon>
        <taxon>Magnoliopsida</taxon>
        <taxon>eudicotyledons</taxon>
        <taxon>Gunneridae</taxon>
        <taxon>Pentapetalae</taxon>
        <taxon>rosids</taxon>
        <taxon>malvids</taxon>
        <taxon>Malvales</taxon>
        <taxon>Malvaceae</taxon>
        <taxon>Malvoideae</taxon>
        <taxon>Gossypium</taxon>
    </lineage>
</organism>
<name>A0A5D2NKW2_GOSTO</name>
<gene>
    <name evidence="1" type="ORF">ES332_A11G303400v1</name>
</gene>
<proteinExistence type="predicted"/>